<dbReference type="InterPro" id="IPR028081">
    <property type="entry name" value="Leu-bd"/>
</dbReference>
<keyword evidence="4" id="KW-0029">Amino-acid transport</keyword>
<comment type="similarity">
    <text evidence="1">Belongs to the leucine-binding protein family.</text>
</comment>
<dbReference type="Proteomes" id="UP001413721">
    <property type="component" value="Unassembled WGS sequence"/>
</dbReference>
<dbReference type="EMBL" id="JBBKTW010000007">
    <property type="protein sequence ID" value="MEN2990500.1"/>
    <property type="molecule type" value="Genomic_DNA"/>
</dbReference>
<dbReference type="SUPFAM" id="SSF53822">
    <property type="entry name" value="Periplasmic binding protein-like I"/>
    <property type="match status" value="1"/>
</dbReference>
<proteinExistence type="inferred from homology"/>
<dbReference type="PANTHER" id="PTHR47628">
    <property type="match status" value="1"/>
</dbReference>
<reference evidence="6 7" key="1">
    <citation type="submission" date="2024-03" db="EMBL/GenBank/DDBJ databases">
        <title>High-quality draft genome sequencing of Tistrella sp. BH-R2-4.</title>
        <authorList>
            <person name="Dong C."/>
        </authorList>
    </citation>
    <scope>NUCLEOTIDE SEQUENCE [LARGE SCALE GENOMIC DNA]</scope>
    <source>
        <strain evidence="6 7">BH-R2-4</strain>
    </source>
</reference>
<dbReference type="InterPro" id="IPR000709">
    <property type="entry name" value="Leu_Ile_Val-bd"/>
</dbReference>
<evidence type="ECO:0000256" key="4">
    <source>
        <dbReference type="ARBA" id="ARBA00022970"/>
    </source>
</evidence>
<gene>
    <name evidence="6" type="ORF">WG926_19460</name>
</gene>
<dbReference type="RefSeq" id="WP_345938079.1">
    <property type="nucleotide sequence ID" value="NZ_JBBKTW010000007.1"/>
</dbReference>
<comment type="caution">
    <text evidence="6">The sequence shown here is derived from an EMBL/GenBank/DDBJ whole genome shotgun (WGS) entry which is preliminary data.</text>
</comment>
<organism evidence="6 7">
    <name type="scientific">Tistrella arctica</name>
    <dbReference type="NCBI Taxonomy" id="3133430"/>
    <lineage>
        <taxon>Bacteria</taxon>
        <taxon>Pseudomonadati</taxon>
        <taxon>Pseudomonadota</taxon>
        <taxon>Alphaproteobacteria</taxon>
        <taxon>Geminicoccales</taxon>
        <taxon>Geminicoccaceae</taxon>
        <taxon>Tistrella</taxon>
    </lineage>
</organism>
<evidence type="ECO:0000256" key="2">
    <source>
        <dbReference type="ARBA" id="ARBA00022448"/>
    </source>
</evidence>
<keyword evidence="7" id="KW-1185">Reference proteome</keyword>
<evidence type="ECO:0000313" key="7">
    <source>
        <dbReference type="Proteomes" id="UP001413721"/>
    </source>
</evidence>
<feature type="domain" description="Leucine-binding protein" evidence="5">
    <location>
        <begin position="3"/>
        <end position="321"/>
    </location>
</feature>
<name>A0ABU9YPJ8_9PROT</name>
<dbReference type="Pfam" id="PF13458">
    <property type="entry name" value="Peripla_BP_6"/>
    <property type="match status" value="1"/>
</dbReference>
<accession>A0ABU9YPJ8</accession>
<evidence type="ECO:0000256" key="1">
    <source>
        <dbReference type="ARBA" id="ARBA00010062"/>
    </source>
</evidence>
<evidence type="ECO:0000259" key="5">
    <source>
        <dbReference type="Pfam" id="PF13458"/>
    </source>
</evidence>
<dbReference type="InterPro" id="IPR028082">
    <property type="entry name" value="Peripla_BP_I"/>
</dbReference>
<evidence type="ECO:0000256" key="3">
    <source>
        <dbReference type="ARBA" id="ARBA00022729"/>
    </source>
</evidence>
<dbReference type="PANTHER" id="PTHR47628:SF1">
    <property type="entry name" value="ALIPHATIC AMIDASE EXPRESSION-REGULATING PROTEIN"/>
    <property type="match status" value="1"/>
</dbReference>
<dbReference type="Gene3D" id="3.40.50.2300">
    <property type="match status" value="2"/>
</dbReference>
<dbReference type="PRINTS" id="PR00337">
    <property type="entry name" value="LEUILEVALBP"/>
</dbReference>
<keyword evidence="3" id="KW-0732">Signal</keyword>
<sequence length="350" mass="38115">MTKIKIGLLISQSGPTGVWAPSCINSAILGAAEANAAGGIRGAEIDLVVRDAGWEPASAARLARDLIDVDGVSAIVAMVASNARRAISFAVAGRVPFIYTPNYERDEPEPTIAVSSTDDHLIPPMLAWIEQRFHARRFFLIGSDYRWPRRSMPMAGRMISTTGGHVVGMLARPLNASDIWDQRAIEDIRRTKPDVVLCFLVGDQGIPFYRAYGDAGLAALIPRCAIATDETVLTSLAPAAMEGLYAGACYFAASRTPPNTAFMERYWSSFGSYAPIPNFYGQSCYEGISFSLGLLQMGETTDPQRLLHLPMNQVAYRSARFDTSMSNLARRLPVYIAEADGMSFAIIARF</sequence>
<keyword evidence="2" id="KW-0813">Transport</keyword>
<evidence type="ECO:0000313" key="6">
    <source>
        <dbReference type="EMBL" id="MEN2990500.1"/>
    </source>
</evidence>
<dbReference type="CDD" id="cd06358">
    <property type="entry name" value="PBP1_NHase"/>
    <property type="match status" value="1"/>
</dbReference>
<protein>
    <submittedName>
        <fullName evidence="6">Substrate-binding domain-containing protein</fullName>
    </submittedName>
</protein>